<keyword evidence="3" id="KW-1185">Reference proteome</keyword>
<feature type="domain" description="Sec7/BIG1-like C-terminal" evidence="1">
    <location>
        <begin position="185"/>
        <end position="299"/>
    </location>
</feature>
<evidence type="ECO:0000313" key="3">
    <source>
        <dbReference type="Proteomes" id="UP001153148"/>
    </source>
</evidence>
<evidence type="ECO:0000259" key="1">
    <source>
        <dbReference type="Pfam" id="PF20252"/>
    </source>
</evidence>
<name>A0ABN7NM78_TIMPD</name>
<evidence type="ECO:0000313" key="2">
    <source>
        <dbReference type="EMBL" id="CAG2056961.1"/>
    </source>
</evidence>
<gene>
    <name evidence="2" type="ORF">TPAB3V08_LOCUS3944</name>
</gene>
<dbReference type="Pfam" id="PF20252">
    <property type="entry name" value="BIG2_C"/>
    <property type="match status" value="1"/>
</dbReference>
<proteinExistence type="predicted"/>
<comment type="caution">
    <text evidence="2">The sequence shown here is derived from an EMBL/GenBank/DDBJ whole genome shotgun (WGS) entry which is preliminary data.</text>
</comment>
<accession>A0ABN7NM78</accession>
<organism evidence="2 3">
    <name type="scientific">Timema podura</name>
    <name type="common">Walking stick</name>
    <dbReference type="NCBI Taxonomy" id="61482"/>
    <lineage>
        <taxon>Eukaryota</taxon>
        <taxon>Metazoa</taxon>
        <taxon>Ecdysozoa</taxon>
        <taxon>Arthropoda</taxon>
        <taxon>Hexapoda</taxon>
        <taxon>Insecta</taxon>
        <taxon>Pterygota</taxon>
        <taxon>Neoptera</taxon>
        <taxon>Polyneoptera</taxon>
        <taxon>Phasmatodea</taxon>
        <taxon>Timematodea</taxon>
        <taxon>Timematoidea</taxon>
        <taxon>Timematidae</taxon>
        <taxon>Timema</taxon>
    </lineage>
</organism>
<protein>
    <recommendedName>
        <fullName evidence="1">Sec7/BIG1-like C-terminal domain-containing protein</fullName>
    </recommendedName>
</protein>
<reference evidence="2" key="1">
    <citation type="submission" date="2021-03" db="EMBL/GenBank/DDBJ databases">
        <authorList>
            <person name="Tran Van P."/>
        </authorList>
    </citation>
    <scope>NUCLEOTIDE SEQUENCE</scope>
</reference>
<dbReference type="EMBL" id="CAJPIN010004655">
    <property type="protein sequence ID" value="CAG2056961.1"/>
    <property type="molecule type" value="Genomic_DNA"/>
</dbReference>
<dbReference type="Proteomes" id="UP001153148">
    <property type="component" value="Unassembled WGS sequence"/>
</dbReference>
<dbReference type="InterPro" id="IPR046455">
    <property type="entry name" value="Sec7/BIG1-like_C"/>
</dbReference>
<sequence length="302" mass="33899">MTTTCNHALYAIVDVFTQYFDILGPLLLEDLYIQLHWCVQQGETVHSGVCDKVRLYIQVCATRNMVSTDNSTIPTALLNWRSEDLGHRNMVSTDNSTIPTSLLSWRSEDLGHRNMVSTDNSTIPTSLLSWRSEDLGRRNMEENVEPSRQGILKYSNNSQSVAMDDIKTKVGSEHKLFAGLLIKCVVQLELIQTIDNIVFFPATSRKEDQENLALAQGECPGNVSRSGTLGCPGNMSLGNADLLHTEAGLSEQQREEQGMYRNLSSKHLLLLTDCLLQSHRFAKAFNSNHEQRNLLWKAGKDE</sequence>